<dbReference type="Gene3D" id="3.40.190.10">
    <property type="entry name" value="Periplasmic binding protein-like II"/>
    <property type="match status" value="2"/>
</dbReference>
<reference evidence="4 5" key="1">
    <citation type="journal article" date="2014" name="Front. Microbiol.">
        <title>Population and genomic analysis of the genus Halorubrum.</title>
        <authorList>
            <person name="Fullmer M.S."/>
            <person name="Soucy S.M."/>
            <person name="Swithers K.S."/>
            <person name="Makkay A.M."/>
            <person name="Wheeler R."/>
            <person name="Ventosa A."/>
            <person name="Gogarten J.P."/>
            <person name="Papke R.T."/>
        </authorList>
    </citation>
    <scope>NUCLEOTIDE SEQUENCE [LARGE SCALE GENOMIC DNA]</scope>
    <source>
        <strain evidence="4 5">Ec15</strain>
    </source>
</reference>
<keyword evidence="2" id="KW-0813">Transport</keyword>
<dbReference type="PROSITE" id="PS51257">
    <property type="entry name" value="PROKAR_LIPOPROTEIN"/>
    <property type="match status" value="1"/>
</dbReference>
<dbReference type="PANTHER" id="PTHR43649:SF29">
    <property type="entry name" value="OSMOPROTECTIVE COMPOUNDS-BINDING PROTEIN GGTB"/>
    <property type="match status" value="1"/>
</dbReference>
<protein>
    <submittedName>
        <fullName evidence="4">ABC transporter substrate-binding protein</fullName>
    </submittedName>
</protein>
<dbReference type="InterPro" id="IPR006311">
    <property type="entry name" value="TAT_signal"/>
</dbReference>
<accession>A0A256JRM4</accession>
<evidence type="ECO:0000256" key="3">
    <source>
        <dbReference type="SAM" id="MobiDB-lite"/>
    </source>
</evidence>
<dbReference type="InterPro" id="IPR006059">
    <property type="entry name" value="SBP"/>
</dbReference>
<dbReference type="EMBL" id="NHPD01000069">
    <property type="protein sequence ID" value="OYR71206.1"/>
    <property type="molecule type" value="Genomic_DNA"/>
</dbReference>
<evidence type="ECO:0000256" key="2">
    <source>
        <dbReference type="ARBA" id="ARBA00022448"/>
    </source>
</evidence>
<dbReference type="Proteomes" id="UP000216925">
    <property type="component" value="Unassembled WGS sequence"/>
</dbReference>
<dbReference type="RefSeq" id="WP_094495656.1">
    <property type="nucleotide sequence ID" value="NZ_NHPD01000069.1"/>
</dbReference>
<evidence type="ECO:0000256" key="1">
    <source>
        <dbReference type="ARBA" id="ARBA00008520"/>
    </source>
</evidence>
<gene>
    <name evidence="4" type="ORF">DJ76_15350</name>
</gene>
<feature type="region of interest" description="Disordered" evidence="3">
    <location>
        <begin position="34"/>
        <end position="56"/>
    </location>
</feature>
<dbReference type="InterPro" id="IPR050490">
    <property type="entry name" value="Bact_solute-bd_prot1"/>
</dbReference>
<dbReference type="PANTHER" id="PTHR43649">
    <property type="entry name" value="ARABINOSE-BINDING PROTEIN-RELATED"/>
    <property type="match status" value="1"/>
</dbReference>
<dbReference type="SUPFAM" id="SSF53850">
    <property type="entry name" value="Periplasmic binding protein-like II"/>
    <property type="match status" value="1"/>
</dbReference>
<sequence>MTDQDKRLSRRHFVGATGAATLAGLAGCSGGNGGGGSDGGDGDGSDGGDGGSGNTLEVLHAWTGGDGARAAEALVAAFEEEYPDVDHEFNPIGGGGNQNLDAVVANRLQNGDPPSSFANWPGPNLQRYEGVLGEVGGVWESEGFEDVMVDEAVDLHQYNGAYRAVPLGSHRLNCLFYNTSVVEEAGVDPDSLTSVSALIDALETVQSETDAIPMTHGASGTWTTTQLFASTMLGQEGYDAYMSFLDGSPDEAAVRATFESLAEILGNYINDDASSIGLTESNQNIIEGNAAFIHQGNWAAGAYRNAEDFNYDEDWGFKTYPGSEGMYMLHFDSFLYPSDNPSPEATEQFMAFVGSEAAQVAFNQYKGSIPTRTDVDMSQFGPYLQETQEDFASADQRPPNLQHGLGVPSETMTSLNDVISSEFSGPYDVDAATQGFVDAVSN</sequence>
<name>A0A256JRM4_HALEZ</name>
<evidence type="ECO:0000313" key="5">
    <source>
        <dbReference type="Proteomes" id="UP000216925"/>
    </source>
</evidence>
<proteinExistence type="inferred from homology"/>
<organism evidence="4 5">
    <name type="scientific">Halorubrum ezzemoulense</name>
    <name type="common">Halorubrum chaoviator</name>
    <dbReference type="NCBI Taxonomy" id="337243"/>
    <lineage>
        <taxon>Archaea</taxon>
        <taxon>Methanobacteriati</taxon>
        <taxon>Methanobacteriota</taxon>
        <taxon>Stenosarchaea group</taxon>
        <taxon>Halobacteria</taxon>
        <taxon>Halobacteriales</taxon>
        <taxon>Haloferacaceae</taxon>
        <taxon>Halorubrum</taxon>
    </lineage>
</organism>
<evidence type="ECO:0000313" key="4">
    <source>
        <dbReference type="EMBL" id="OYR71206.1"/>
    </source>
</evidence>
<dbReference type="AlphaFoldDB" id="A0A256JRM4"/>
<dbReference type="PROSITE" id="PS51318">
    <property type="entry name" value="TAT"/>
    <property type="match status" value="1"/>
</dbReference>
<comment type="similarity">
    <text evidence="1">Belongs to the bacterial solute-binding protein 1 family.</text>
</comment>
<comment type="caution">
    <text evidence="4">The sequence shown here is derived from an EMBL/GenBank/DDBJ whole genome shotgun (WGS) entry which is preliminary data.</text>
</comment>
<dbReference type="Pfam" id="PF13416">
    <property type="entry name" value="SBP_bac_8"/>
    <property type="match status" value="1"/>
</dbReference>